<sequence>MERKRTDCPALPPGWKKEEVIRKSGLSAGKSDVYYYSSRNIPINIPGSIFPENKLFTGADRNNRSDPGTGPVWMSTSFYFHFILTTSVQLQLKSSPASCIRFWMVVFIQYSSDEERIGTFKTAKCSSGK</sequence>
<evidence type="ECO:0000256" key="3">
    <source>
        <dbReference type="ARBA" id="ARBA00023125"/>
    </source>
</evidence>
<comment type="caution">
    <text evidence="7">The sequence shown here is derived from an EMBL/GenBank/DDBJ whole genome shotgun (WGS) entry which is preliminary data.</text>
</comment>
<keyword evidence="5" id="KW-0539">Nucleus</keyword>
<gene>
    <name evidence="7" type="ORF">ATANTOWER_012573</name>
</gene>
<dbReference type="SMART" id="SM00391">
    <property type="entry name" value="MBD"/>
    <property type="match status" value="1"/>
</dbReference>
<evidence type="ECO:0000259" key="6">
    <source>
        <dbReference type="PROSITE" id="PS50982"/>
    </source>
</evidence>
<organism evidence="7 8">
    <name type="scientific">Ataeniobius toweri</name>
    <dbReference type="NCBI Taxonomy" id="208326"/>
    <lineage>
        <taxon>Eukaryota</taxon>
        <taxon>Metazoa</taxon>
        <taxon>Chordata</taxon>
        <taxon>Craniata</taxon>
        <taxon>Vertebrata</taxon>
        <taxon>Euteleostomi</taxon>
        <taxon>Actinopterygii</taxon>
        <taxon>Neopterygii</taxon>
        <taxon>Teleostei</taxon>
        <taxon>Neoteleostei</taxon>
        <taxon>Acanthomorphata</taxon>
        <taxon>Ovalentaria</taxon>
        <taxon>Atherinomorphae</taxon>
        <taxon>Cyprinodontiformes</taxon>
        <taxon>Goodeidae</taxon>
        <taxon>Ataeniobius</taxon>
    </lineage>
</organism>
<dbReference type="EMBL" id="JAHUTI010078944">
    <property type="protein sequence ID" value="MED6257146.1"/>
    <property type="molecule type" value="Genomic_DNA"/>
</dbReference>
<comment type="subcellular location">
    <subcellularLocation>
        <location evidence="1">Nucleus</location>
    </subcellularLocation>
</comment>
<evidence type="ECO:0000313" key="8">
    <source>
        <dbReference type="Proteomes" id="UP001345963"/>
    </source>
</evidence>
<dbReference type="PANTHER" id="PTHR12396:SF5">
    <property type="entry name" value="METHYL-CPG-BINDING DOMAIN PROTEIN 2"/>
    <property type="match status" value="1"/>
</dbReference>
<name>A0ABU7C4M1_9TELE</name>
<evidence type="ECO:0000256" key="1">
    <source>
        <dbReference type="ARBA" id="ARBA00004123"/>
    </source>
</evidence>
<keyword evidence="3" id="KW-0238">DNA-binding</keyword>
<evidence type="ECO:0000256" key="2">
    <source>
        <dbReference type="ARBA" id="ARBA00023015"/>
    </source>
</evidence>
<dbReference type="Gene3D" id="3.30.890.10">
    <property type="entry name" value="Methyl-cpg-binding Protein 2, Chain A"/>
    <property type="match status" value="1"/>
</dbReference>
<dbReference type="Proteomes" id="UP001345963">
    <property type="component" value="Unassembled WGS sequence"/>
</dbReference>
<keyword evidence="2" id="KW-0805">Transcription regulation</keyword>
<keyword evidence="4" id="KW-0804">Transcription</keyword>
<accession>A0ABU7C4M1</accession>
<feature type="domain" description="MBD" evidence="6">
    <location>
        <begin position="1"/>
        <end position="85"/>
    </location>
</feature>
<evidence type="ECO:0000313" key="7">
    <source>
        <dbReference type="EMBL" id="MED6257146.1"/>
    </source>
</evidence>
<reference evidence="7 8" key="1">
    <citation type="submission" date="2021-07" db="EMBL/GenBank/DDBJ databases">
        <authorList>
            <person name="Palmer J.M."/>
        </authorList>
    </citation>
    <scope>NUCLEOTIDE SEQUENCE [LARGE SCALE GENOMIC DNA]</scope>
    <source>
        <strain evidence="7 8">AT_MEX2019</strain>
        <tissue evidence="7">Muscle</tissue>
    </source>
</reference>
<dbReference type="Pfam" id="PF01429">
    <property type="entry name" value="MBD"/>
    <property type="match status" value="1"/>
</dbReference>
<dbReference type="PANTHER" id="PTHR12396">
    <property type="entry name" value="METHYL-CPG BINDING PROTEIN, MBD"/>
    <property type="match status" value="1"/>
</dbReference>
<proteinExistence type="predicted"/>
<evidence type="ECO:0000256" key="5">
    <source>
        <dbReference type="ARBA" id="ARBA00023242"/>
    </source>
</evidence>
<evidence type="ECO:0000256" key="4">
    <source>
        <dbReference type="ARBA" id="ARBA00023163"/>
    </source>
</evidence>
<dbReference type="InterPro" id="IPR001739">
    <property type="entry name" value="Methyl_CpG_DNA-bd"/>
</dbReference>
<protein>
    <recommendedName>
        <fullName evidence="6">MBD domain-containing protein</fullName>
    </recommendedName>
</protein>
<dbReference type="PROSITE" id="PS50982">
    <property type="entry name" value="MBD"/>
    <property type="match status" value="1"/>
</dbReference>
<dbReference type="InterPro" id="IPR016177">
    <property type="entry name" value="DNA-bd_dom_sf"/>
</dbReference>
<dbReference type="SUPFAM" id="SSF54171">
    <property type="entry name" value="DNA-binding domain"/>
    <property type="match status" value="1"/>
</dbReference>
<keyword evidence="8" id="KW-1185">Reference proteome</keyword>